<protein>
    <submittedName>
        <fullName evidence="1">Uncharacterized protein</fullName>
    </submittedName>
</protein>
<dbReference type="RefSeq" id="WP_306883340.1">
    <property type="nucleotide sequence ID" value="NZ_JAUSRD010000017.1"/>
</dbReference>
<comment type="caution">
    <text evidence="1">The sequence shown here is derived from an EMBL/GenBank/DDBJ whole genome shotgun (WGS) entry which is preliminary data.</text>
</comment>
<sequence length="44" mass="4769">MAAWSHELLGNDTACNWSALSYVDETLQRMPDAGDDEDPDIASG</sequence>
<gene>
    <name evidence="1" type="ORF">J2W31_005391</name>
</gene>
<evidence type="ECO:0000313" key="2">
    <source>
        <dbReference type="Proteomes" id="UP001242045"/>
    </source>
</evidence>
<organism evidence="1 2">
    <name type="scientific">Variovorax boronicumulans</name>
    <dbReference type="NCBI Taxonomy" id="436515"/>
    <lineage>
        <taxon>Bacteria</taxon>
        <taxon>Pseudomonadati</taxon>
        <taxon>Pseudomonadota</taxon>
        <taxon>Betaproteobacteria</taxon>
        <taxon>Burkholderiales</taxon>
        <taxon>Comamonadaceae</taxon>
        <taxon>Variovorax</taxon>
    </lineage>
</organism>
<dbReference type="EMBL" id="JAUSRD010000017">
    <property type="protein sequence ID" value="MDP9896256.1"/>
    <property type="molecule type" value="Genomic_DNA"/>
</dbReference>
<evidence type="ECO:0000313" key="1">
    <source>
        <dbReference type="EMBL" id="MDP9896256.1"/>
    </source>
</evidence>
<accession>A0AAW8D474</accession>
<dbReference type="Proteomes" id="UP001242045">
    <property type="component" value="Unassembled WGS sequence"/>
</dbReference>
<dbReference type="AlphaFoldDB" id="A0AAW8D474"/>
<proteinExistence type="predicted"/>
<name>A0AAW8D474_9BURK</name>
<reference evidence="1" key="1">
    <citation type="submission" date="2023-07" db="EMBL/GenBank/DDBJ databases">
        <title>Sorghum-associated microbial communities from plants grown in Nebraska, USA.</title>
        <authorList>
            <person name="Schachtman D."/>
        </authorList>
    </citation>
    <scope>NUCLEOTIDE SEQUENCE</scope>
    <source>
        <strain evidence="1">DS3754</strain>
    </source>
</reference>